<accession>A0ACB7YUD4</accession>
<dbReference type="Proteomes" id="UP000828048">
    <property type="component" value="Chromosome 3"/>
</dbReference>
<sequence>MEITLPLFFSPPPLLPTFFFYFTTVYLLAYLVIFRNWSTKTKPQASSCLLSLFHGTPAVLLATLSLLQQQTNNNFASPNTPLQNATLEFSIAYFLTDLLHYLLFDPTDYLFIAHHVATIYVFLTCRYMVNHGAYPILVLLILAEVTSPCQNVWSLARFRRGESPAAARVYGFLSPLFYSLYSVVRGVLGPVFVWKMGRAFCLKEEQGGIIPIPTWVWVSWMVVIVSAILLSVLWVWIRWVDWCRERGWNKEMKKIKLG</sequence>
<keyword evidence="2" id="KW-1185">Reference proteome</keyword>
<gene>
    <name evidence="1" type="ORF">Vadar_006036</name>
</gene>
<dbReference type="EMBL" id="CM037153">
    <property type="protein sequence ID" value="KAH7856837.1"/>
    <property type="molecule type" value="Genomic_DNA"/>
</dbReference>
<comment type="caution">
    <text evidence="1">The sequence shown here is derived from an EMBL/GenBank/DDBJ whole genome shotgun (WGS) entry which is preliminary data.</text>
</comment>
<name>A0ACB7YUD4_9ERIC</name>
<evidence type="ECO:0000313" key="1">
    <source>
        <dbReference type="EMBL" id="KAH7856837.1"/>
    </source>
</evidence>
<organism evidence="1 2">
    <name type="scientific">Vaccinium darrowii</name>
    <dbReference type="NCBI Taxonomy" id="229202"/>
    <lineage>
        <taxon>Eukaryota</taxon>
        <taxon>Viridiplantae</taxon>
        <taxon>Streptophyta</taxon>
        <taxon>Embryophyta</taxon>
        <taxon>Tracheophyta</taxon>
        <taxon>Spermatophyta</taxon>
        <taxon>Magnoliopsida</taxon>
        <taxon>eudicotyledons</taxon>
        <taxon>Gunneridae</taxon>
        <taxon>Pentapetalae</taxon>
        <taxon>asterids</taxon>
        <taxon>Ericales</taxon>
        <taxon>Ericaceae</taxon>
        <taxon>Vaccinioideae</taxon>
        <taxon>Vaccinieae</taxon>
        <taxon>Vaccinium</taxon>
    </lineage>
</organism>
<protein>
    <submittedName>
        <fullName evidence="1">Uncharacterized protein</fullName>
    </submittedName>
</protein>
<reference evidence="1 2" key="1">
    <citation type="journal article" date="2021" name="Hortic Res">
        <title>High-quality reference genome and annotation aids understanding of berry development for evergreen blueberry (Vaccinium darrowii).</title>
        <authorList>
            <person name="Yu J."/>
            <person name="Hulse-Kemp A.M."/>
            <person name="Babiker E."/>
            <person name="Staton M."/>
        </authorList>
    </citation>
    <scope>NUCLEOTIDE SEQUENCE [LARGE SCALE GENOMIC DNA]</scope>
    <source>
        <strain evidence="2">cv. NJ 8807/NJ 8810</strain>
        <tissue evidence="1">Young leaf</tissue>
    </source>
</reference>
<proteinExistence type="predicted"/>
<evidence type="ECO:0000313" key="2">
    <source>
        <dbReference type="Proteomes" id="UP000828048"/>
    </source>
</evidence>